<evidence type="ECO:0000313" key="7">
    <source>
        <dbReference type="Proteomes" id="UP000324233"/>
    </source>
</evidence>
<keyword evidence="5" id="KW-1133">Transmembrane helix</keyword>
<keyword evidence="2 3" id="KW-0802">TPR repeat</keyword>
<feature type="region of interest" description="Disordered" evidence="4">
    <location>
        <begin position="1"/>
        <end position="29"/>
    </location>
</feature>
<dbReference type="SMART" id="SM00028">
    <property type="entry name" value="TPR"/>
    <property type="match status" value="6"/>
</dbReference>
<gene>
    <name evidence="6" type="ORF">OJF2_69430</name>
</gene>
<evidence type="ECO:0000256" key="5">
    <source>
        <dbReference type="SAM" id="Phobius"/>
    </source>
</evidence>
<proteinExistence type="predicted"/>
<accession>A0A5B9WCP1</accession>
<feature type="region of interest" description="Disordered" evidence="4">
    <location>
        <begin position="358"/>
        <end position="391"/>
    </location>
</feature>
<dbReference type="PANTHER" id="PTHR45586:SF1">
    <property type="entry name" value="LIPOPOLYSACCHARIDE ASSEMBLY PROTEIN B"/>
    <property type="match status" value="1"/>
</dbReference>
<dbReference type="EMBL" id="CP042997">
    <property type="protein sequence ID" value="QEH38342.1"/>
    <property type="molecule type" value="Genomic_DNA"/>
</dbReference>
<dbReference type="RefSeq" id="WP_168222193.1">
    <property type="nucleotide sequence ID" value="NZ_CP042997.1"/>
</dbReference>
<evidence type="ECO:0000256" key="2">
    <source>
        <dbReference type="ARBA" id="ARBA00022803"/>
    </source>
</evidence>
<keyword evidence="7" id="KW-1185">Reference proteome</keyword>
<dbReference type="KEGG" id="agv:OJF2_69430"/>
<dbReference type="Gene3D" id="1.25.40.10">
    <property type="entry name" value="Tetratricopeptide repeat domain"/>
    <property type="match status" value="3"/>
</dbReference>
<dbReference type="PROSITE" id="PS50005">
    <property type="entry name" value="TPR"/>
    <property type="match status" value="2"/>
</dbReference>
<dbReference type="Pfam" id="PF13432">
    <property type="entry name" value="TPR_16"/>
    <property type="match status" value="3"/>
</dbReference>
<dbReference type="InterPro" id="IPR051012">
    <property type="entry name" value="CellSynth/LPSAsmb/PSIAsmb"/>
</dbReference>
<feature type="compositionally biased region" description="Low complexity" evidence="4">
    <location>
        <begin position="1"/>
        <end position="18"/>
    </location>
</feature>
<dbReference type="SUPFAM" id="SSF48452">
    <property type="entry name" value="TPR-like"/>
    <property type="match status" value="1"/>
</dbReference>
<organism evidence="6 7">
    <name type="scientific">Aquisphaera giovannonii</name>
    <dbReference type="NCBI Taxonomy" id="406548"/>
    <lineage>
        <taxon>Bacteria</taxon>
        <taxon>Pseudomonadati</taxon>
        <taxon>Planctomycetota</taxon>
        <taxon>Planctomycetia</taxon>
        <taxon>Isosphaerales</taxon>
        <taxon>Isosphaeraceae</taxon>
        <taxon>Aquisphaera</taxon>
    </lineage>
</organism>
<evidence type="ECO:0000313" key="6">
    <source>
        <dbReference type="EMBL" id="QEH38342.1"/>
    </source>
</evidence>
<keyword evidence="1" id="KW-0677">Repeat</keyword>
<keyword evidence="5" id="KW-0812">Transmembrane</keyword>
<feature type="repeat" description="TPR" evidence="3">
    <location>
        <begin position="262"/>
        <end position="295"/>
    </location>
</feature>
<evidence type="ECO:0000256" key="4">
    <source>
        <dbReference type="SAM" id="MobiDB-lite"/>
    </source>
</evidence>
<keyword evidence="5" id="KW-0472">Membrane</keyword>
<evidence type="ECO:0000256" key="1">
    <source>
        <dbReference type="ARBA" id="ARBA00022737"/>
    </source>
</evidence>
<dbReference type="Pfam" id="PF14559">
    <property type="entry name" value="TPR_19"/>
    <property type="match status" value="1"/>
</dbReference>
<dbReference type="Proteomes" id="UP000324233">
    <property type="component" value="Chromosome"/>
</dbReference>
<feature type="transmembrane region" description="Helical" evidence="5">
    <location>
        <begin position="35"/>
        <end position="53"/>
    </location>
</feature>
<reference evidence="6 7" key="1">
    <citation type="submission" date="2019-08" db="EMBL/GenBank/DDBJ databases">
        <title>Deep-cultivation of Planctomycetes and their phenomic and genomic characterization uncovers novel biology.</title>
        <authorList>
            <person name="Wiegand S."/>
            <person name="Jogler M."/>
            <person name="Boedeker C."/>
            <person name="Pinto D."/>
            <person name="Vollmers J."/>
            <person name="Rivas-Marin E."/>
            <person name="Kohn T."/>
            <person name="Peeters S.H."/>
            <person name="Heuer A."/>
            <person name="Rast P."/>
            <person name="Oberbeckmann S."/>
            <person name="Bunk B."/>
            <person name="Jeske O."/>
            <person name="Meyerdierks A."/>
            <person name="Storesund J.E."/>
            <person name="Kallscheuer N."/>
            <person name="Luecker S."/>
            <person name="Lage O.M."/>
            <person name="Pohl T."/>
            <person name="Merkel B.J."/>
            <person name="Hornburger P."/>
            <person name="Mueller R.-W."/>
            <person name="Bruemmer F."/>
            <person name="Labrenz M."/>
            <person name="Spormann A.M."/>
            <person name="Op den Camp H."/>
            <person name="Overmann J."/>
            <person name="Amann R."/>
            <person name="Jetten M.S.M."/>
            <person name="Mascher T."/>
            <person name="Medema M.H."/>
            <person name="Devos D.P."/>
            <person name="Kaster A.-K."/>
            <person name="Ovreas L."/>
            <person name="Rohde M."/>
            <person name="Galperin M.Y."/>
            <person name="Jogler C."/>
        </authorList>
    </citation>
    <scope>NUCLEOTIDE SEQUENCE [LARGE SCALE GENOMIC DNA]</scope>
    <source>
        <strain evidence="6 7">OJF2</strain>
    </source>
</reference>
<evidence type="ECO:0000256" key="3">
    <source>
        <dbReference type="PROSITE-ProRule" id="PRU00339"/>
    </source>
</evidence>
<feature type="compositionally biased region" description="Basic and acidic residues" evidence="4">
    <location>
        <begin position="379"/>
        <end position="391"/>
    </location>
</feature>
<dbReference type="InterPro" id="IPR019734">
    <property type="entry name" value="TPR_rpt"/>
</dbReference>
<dbReference type="PANTHER" id="PTHR45586">
    <property type="entry name" value="TPR REPEAT-CONTAINING PROTEIN PA4667"/>
    <property type="match status" value="1"/>
</dbReference>
<feature type="repeat" description="TPR" evidence="3">
    <location>
        <begin position="296"/>
        <end position="329"/>
    </location>
</feature>
<protein>
    <submittedName>
        <fullName evidence="6">Tetratricopeptide repeat protein</fullName>
    </submittedName>
</protein>
<dbReference type="AlphaFoldDB" id="A0A5B9WCP1"/>
<name>A0A5B9WCP1_9BACT</name>
<sequence length="391" mass="43500">MSAPASISRPAPASASPAEGRRPGRPGWRSRKTRVALSLLALAAVGLGGWLALRPDPLIRAARAAYRARDYRSALIAARARLDRRPDDTDAALLAARCLAKLGRWQQADELYRRAGSLGLDDANDHAYGLVRAGDLPRAFEAYERLLDRWPDDVLALKRQAALLISKADWKRVRRISERLIAIPGGRVAGRTLAGIGFHSTRHAEEAVAAFEEVLRLDPELKEMPLPQRVFWGHLALDLIALGRSSDARAHLERALAREDDAGLRELLGVTFEKEGRMDEAERCWRESLARDPNNADTLLDLGRQEVASRRIDEAIGHLERAAELSPESIDPVYNLSRAYRFKGDLDRARRYEARAEELRRAHPRQGGMGERPPGLEDPAGRGDGMRDPMR</sequence>
<dbReference type="InterPro" id="IPR011990">
    <property type="entry name" value="TPR-like_helical_dom_sf"/>
</dbReference>